<dbReference type="FunFam" id="3.40.50.300:FF:000422">
    <property type="entry name" value="Guanylate-binding protein 1"/>
    <property type="match status" value="1"/>
</dbReference>
<dbReference type="Pfam" id="PF02263">
    <property type="entry name" value="GBP"/>
    <property type="match status" value="1"/>
</dbReference>
<dbReference type="SUPFAM" id="SSF52540">
    <property type="entry name" value="P-loop containing nucleoside triphosphate hydrolases"/>
    <property type="match status" value="1"/>
</dbReference>
<reference evidence="9" key="1">
    <citation type="submission" date="2014-01" db="EMBL/GenBank/DDBJ databases">
        <title>Gene cloning and expression analysis of interferon-induced guanylate-binding protein 1-like of Hyriopsis cumingii.</title>
        <authorList>
            <person name="Li H."/>
            <person name="Liu Y."/>
        </authorList>
    </citation>
    <scope>NUCLEOTIDE SEQUENCE</scope>
</reference>
<dbReference type="GO" id="GO:0045087">
    <property type="term" value="P:innate immune response"/>
    <property type="evidence" value="ECO:0007669"/>
    <property type="project" value="UniProtKB-KW"/>
</dbReference>
<dbReference type="CDD" id="cd01851">
    <property type="entry name" value="GBP"/>
    <property type="match status" value="1"/>
</dbReference>
<evidence type="ECO:0000256" key="4">
    <source>
        <dbReference type="ARBA" id="ARBA00022859"/>
    </source>
</evidence>
<dbReference type="PANTHER" id="PTHR10751">
    <property type="entry name" value="GUANYLATE BINDING PROTEIN"/>
    <property type="match status" value="1"/>
</dbReference>
<dbReference type="InterPro" id="IPR015894">
    <property type="entry name" value="Guanylate-bd_N"/>
</dbReference>
<dbReference type="InterPro" id="IPR030386">
    <property type="entry name" value="G_GB1_RHD3_dom"/>
</dbReference>
<comment type="similarity">
    <text evidence="6">Belongs to the TRAFAC class dynamin-like GTPase superfamily. GB1/RHD3 GTPase family.</text>
</comment>
<feature type="compositionally biased region" description="Basic and acidic residues" evidence="7">
    <location>
        <begin position="482"/>
        <end position="511"/>
    </location>
</feature>
<keyword evidence="3" id="KW-0378">Hydrolase</keyword>
<dbReference type="InterPro" id="IPR027417">
    <property type="entry name" value="P-loop_NTPase"/>
</dbReference>
<evidence type="ECO:0000256" key="1">
    <source>
        <dbReference type="ARBA" id="ARBA00022588"/>
    </source>
</evidence>
<dbReference type="InterPro" id="IPR037684">
    <property type="entry name" value="GBP_C"/>
</dbReference>
<dbReference type="GO" id="GO:0005525">
    <property type="term" value="F:GTP binding"/>
    <property type="evidence" value="ECO:0007669"/>
    <property type="project" value="UniProtKB-KW"/>
</dbReference>
<evidence type="ECO:0000256" key="2">
    <source>
        <dbReference type="ARBA" id="ARBA00022741"/>
    </source>
</evidence>
<dbReference type="AlphaFoldDB" id="X2KKK4"/>
<evidence type="ECO:0000313" key="9">
    <source>
        <dbReference type="EMBL" id="AHN82530.1"/>
    </source>
</evidence>
<evidence type="ECO:0000256" key="6">
    <source>
        <dbReference type="PROSITE-ProRule" id="PRU01052"/>
    </source>
</evidence>
<feature type="region of interest" description="Disordered" evidence="7">
    <location>
        <begin position="638"/>
        <end position="657"/>
    </location>
</feature>
<proteinExistence type="evidence at transcript level"/>
<dbReference type="SUPFAM" id="SSF48340">
    <property type="entry name" value="Interferon-induced guanylate-binding protein 1 (GBP1), C-terminal domain"/>
    <property type="match status" value="1"/>
</dbReference>
<dbReference type="EMBL" id="KJ123769">
    <property type="protein sequence ID" value="AHN82530.1"/>
    <property type="molecule type" value="mRNA"/>
</dbReference>
<keyword evidence="2" id="KW-0547">Nucleotide-binding</keyword>
<keyword evidence="4" id="KW-0391">Immunity</keyword>
<dbReference type="Pfam" id="PF02841">
    <property type="entry name" value="GBP_C"/>
    <property type="match status" value="1"/>
</dbReference>
<dbReference type="CDD" id="cd16269">
    <property type="entry name" value="GBP_C"/>
    <property type="match status" value="1"/>
</dbReference>
<keyword evidence="1" id="KW-0399">Innate immunity</keyword>
<organism evidence="9">
    <name type="scientific">Sinohyriopsis cumingii</name>
    <name type="common">Triangle sail mussel</name>
    <name type="synonym">Hyriopsis cumingii</name>
    <dbReference type="NCBI Taxonomy" id="165450"/>
    <lineage>
        <taxon>Eukaryota</taxon>
        <taxon>Metazoa</taxon>
        <taxon>Spiralia</taxon>
        <taxon>Lophotrochozoa</taxon>
        <taxon>Mollusca</taxon>
        <taxon>Bivalvia</taxon>
        <taxon>Autobranchia</taxon>
        <taxon>Heteroconchia</taxon>
        <taxon>Palaeoheterodonta</taxon>
        <taxon>Unionida</taxon>
        <taxon>Unionoidea</taxon>
        <taxon>Unionidae</taxon>
        <taxon>Gonideinae</taxon>
        <taxon>Sinohyriopsis</taxon>
    </lineage>
</organism>
<dbReference type="Gene3D" id="1.20.1000.10">
    <property type="entry name" value="Guanylate-binding protein, C-terminal domain"/>
    <property type="match status" value="1"/>
</dbReference>
<dbReference type="Gene3D" id="3.40.50.300">
    <property type="entry name" value="P-loop containing nucleotide triphosphate hydrolases"/>
    <property type="match status" value="1"/>
</dbReference>
<dbReference type="FunFam" id="1.20.1000.10:FF:000001">
    <property type="entry name" value="Guanylate binding protein 1"/>
    <property type="match status" value="1"/>
</dbReference>
<evidence type="ECO:0000256" key="5">
    <source>
        <dbReference type="ARBA" id="ARBA00023134"/>
    </source>
</evidence>
<keyword evidence="5" id="KW-0342">GTP-binding</keyword>
<name>X2KKK4_SINCU</name>
<dbReference type="InterPro" id="IPR003191">
    <property type="entry name" value="Guanylate-bd/ATL_C"/>
</dbReference>
<feature type="domain" description="GB1/RHD3-type G" evidence="8">
    <location>
        <begin position="38"/>
        <end position="286"/>
    </location>
</feature>
<dbReference type="InterPro" id="IPR036543">
    <property type="entry name" value="Guanylate-bd_C_sf"/>
</dbReference>
<protein>
    <submittedName>
        <fullName evidence="9">Interferon-induced guanylate-binding protein 1-like protein</fullName>
    </submittedName>
</protein>
<sequence length="657" mass="75754">MATADNGLLMPVPMCLVENTQDGLIVRDDTVRVLSQIRRPMVVVAIVGPYRTGKSFLMNRLMEERSGFALGSTIESKTKGIWAWCRRHPINQDQCLLLLDTEGLGDVKKGDENNDNWIFALSVLLSSTLVYNCLSTLQQDALEKLHYVAELTDLIKVRTGPEFEDGTEFVKFFPSFVWVLRDFTLELEKDGKEITSDEYLMDALKLKRGTGKRVNDYNLPRECISNFFKEKRCFVFSRPVEKREPFSRLETVPDSQLEVDFVQQAEHFYDYICTSSNPKSVMGRQLNGSMFCRLVETYVDTIQSGDIPCMERAIDAMAKIENTKAVQAALDHYKTRMQASVQLPTNFADELSRVHLTCDREAIEIFMSMSILDEKQESQKKLQDYIEEEYERFCDLNRRASKEKCRHILTELTTPLSQNMAEGMYNKPGGYQEYIRDRERALLQYRQVPGKGIMAEDALGEFLRERDSEAEAILASDQALTEAERKRAEEERSAEISEQKARAAEEERMRQEQLQQDQLESYQRNLELLQQKMLDEKKNLIAENERLLEQKLQEQERAVKDELEKVVQPREQEIRDLREQIERDRNERNQIQQEGKDGTGFLEVLKSIGSSIIHGIGKMGQNLIQPISEALAYRLTTKIRGKPSKTTQNGLKDPPVD</sequence>
<dbReference type="GO" id="GO:0003924">
    <property type="term" value="F:GTPase activity"/>
    <property type="evidence" value="ECO:0007669"/>
    <property type="project" value="InterPro"/>
</dbReference>
<evidence type="ECO:0000256" key="3">
    <source>
        <dbReference type="ARBA" id="ARBA00022801"/>
    </source>
</evidence>
<feature type="region of interest" description="Disordered" evidence="7">
    <location>
        <begin position="475"/>
        <end position="516"/>
    </location>
</feature>
<accession>X2KKK4</accession>
<evidence type="ECO:0000256" key="7">
    <source>
        <dbReference type="SAM" id="MobiDB-lite"/>
    </source>
</evidence>
<evidence type="ECO:0000259" key="8">
    <source>
        <dbReference type="PROSITE" id="PS51715"/>
    </source>
</evidence>
<dbReference type="PROSITE" id="PS51715">
    <property type="entry name" value="G_GB1_RHD3"/>
    <property type="match status" value="1"/>
</dbReference>